<feature type="compositionally biased region" description="Low complexity" evidence="1">
    <location>
        <begin position="295"/>
        <end position="322"/>
    </location>
</feature>
<dbReference type="OrthoDB" id="5335210at2759"/>
<dbReference type="AlphaFoldDB" id="A0A5J5EIZ0"/>
<dbReference type="InParanoid" id="A0A5J5EIZ0"/>
<evidence type="ECO:0000256" key="1">
    <source>
        <dbReference type="SAM" id="MobiDB-lite"/>
    </source>
</evidence>
<feature type="compositionally biased region" description="Basic residues" evidence="1">
    <location>
        <begin position="1"/>
        <end position="10"/>
    </location>
</feature>
<organism evidence="2 3">
    <name type="scientific">Sphaerosporella brunnea</name>
    <dbReference type="NCBI Taxonomy" id="1250544"/>
    <lineage>
        <taxon>Eukaryota</taxon>
        <taxon>Fungi</taxon>
        <taxon>Dikarya</taxon>
        <taxon>Ascomycota</taxon>
        <taxon>Pezizomycotina</taxon>
        <taxon>Pezizomycetes</taxon>
        <taxon>Pezizales</taxon>
        <taxon>Pyronemataceae</taxon>
        <taxon>Sphaerosporella</taxon>
    </lineage>
</organism>
<dbReference type="EMBL" id="VXIS01000286">
    <property type="protein sequence ID" value="KAA8895123.1"/>
    <property type="molecule type" value="Genomic_DNA"/>
</dbReference>
<feature type="region of interest" description="Disordered" evidence="1">
    <location>
        <begin position="179"/>
        <end position="402"/>
    </location>
</feature>
<feature type="compositionally biased region" description="Low complexity" evidence="1">
    <location>
        <begin position="273"/>
        <end position="288"/>
    </location>
</feature>
<feature type="region of interest" description="Disordered" evidence="1">
    <location>
        <begin position="1"/>
        <end position="37"/>
    </location>
</feature>
<keyword evidence="3" id="KW-1185">Reference proteome</keyword>
<proteinExistence type="predicted"/>
<feature type="non-terminal residue" evidence="2">
    <location>
        <position position="402"/>
    </location>
</feature>
<feature type="compositionally biased region" description="Low complexity" evidence="1">
    <location>
        <begin position="222"/>
        <end position="245"/>
    </location>
</feature>
<feature type="compositionally biased region" description="Basic and acidic residues" evidence="1">
    <location>
        <begin position="201"/>
        <end position="218"/>
    </location>
</feature>
<protein>
    <submittedName>
        <fullName evidence="2">Uncharacterized protein</fullName>
    </submittedName>
</protein>
<accession>A0A5J5EIZ0</accession>
<name>A0A5J5EIZ0_9PEZI</name>
<comment type="caution">
    <text evidence="2">The sequence shown here is derived from an EMBL/GenBank/DDBJ whole genome shotgun (WGS) entry which is preliminary data.</text>
</comment>
<evidence type="ECO:0000313" key="2">
    <source>
        <dbReference type="EMBL" id="KAA8895123.1"/>
    </source>
</evidence>
<feature type="compositionally biased region" description="Polar residues" evidence="1">
    <location>
        <begin position="246"/>
        <end position="261"/>
    </location>
</feature>
<dbReference type="Proteomes" id="UP000326924">
    <property type="component" value="Unassembled WGS sequence"/>
</dbReference>
<gene>
    <name evidence="2" type="ORF">FN846DRAFT_759415</name>
</gene>
<sequence length="402" mass="42742">MHRLRNKKSKTKGEEADVPPLPPVSKSGFFAWDKPAPAEPPKVNVLEDALPSSDDFRTSLLMPNLAQRFSILKAEQDALAAAAAREAAGPSSEADACAPPRFAGLSDIAETASLHGSIVSAHDRLTAKSEESRPSEDGSVMNRGRQGEGNVLFGGRQKVYKVTPSRGLKTGTSMEELRVGTGFGRAVCQNDLPSPVYRRKSRDDDAESRNEDLGEPNRNRYTSSSTNSTPTTMTRISTAATSITSQPGASVSAASSPTGTMATGKVRRPLYEQALDQQMQDQQSSALSRLERLASLRTTSSPPGTPSPQRSLSLASTTSRSAMPWAAKISPDIAAEDSQQDTEKAPTSAGLDGFDFGLNARQQPLGPPVAVKDEALAQGPFSPGMLRSNGARQRTPERPVSP</sequence>
<evidence type="ECO:0000313" key="3">
    <source>
        <dbReference type="Proteomes" id="UP000326924"/>
    </source>
</evidence>
<feature type="region of interest" description="Disordered" evidence="1">
    <location>
        <begin position="120"/>
        <end position="158"/>
    </location>
</feature>
<reference evidence="2 3" key="1">
    <citation type="submission" date="2019-09" db="EMBL/GenBank/DDBJ databases">
        <title>Draft genome of the ectomycorrhizal ascomycete Sphaerosporella brunnea.</title>
        <authorList>
            <consortium name="DOE Joint Genome Institute"/>
            <person name="Benucci G.M."/>
            <person name="Marozzi G."/>
            <person name="Antonielli L."/>
            <person name="Sanchez S."/>
            <person name="Marco P."/>
            <person name="Wang X."/>
            <person name="Falini L.B."/>
            <person name="Barry K."/>
            <person name="Haridas S."/>
            <person name="Lipzen A."/>
            <person name="Labutti K."/>
            <person name="Grigoriev I.V."/>
            <person name="Murat C."/>
            <person name="Martin F."/>
            <person name="Albertini E."/>
            <person name="Donnini D."/>
            <person name="Bonito G."/>
        </authorList>
    </citation>
    <scope>NUCLEOTIDE SEQUENCE [LARGE SCALE GENOMIC DNA]</scope>
    <source>
        <strain evidence="2 3">Sb_GMNB300</strain>
    </source>
</reference>
<feature type="compositionally biased region" description="Basic and acidic residues" evidence="1">
    <location>
        <begin position="121"/>
        <end position="136"/>
    </location>
</feature>